<dbReference type="AlphaFoldDB" id="A0A0J1BDW1"/>
<feature type="compositionally biased region" description="Low complexity" evidence="1">
    <location>
        <begin position="37"/>
        <end position="56"/>
    </location>
</feature>
<dbReference type="GeneID" id="28987879"/>
<protein>
    <submittedName>
        <fullName evidence="2">Uncharacterized protein</fullName>
    </submittedName>
</protein>
<feature type="region of interest" description="Disordered" evidence="1">
    <location>
        <begin position="1"/>
        <end position="24"/>
    </location>
</feature>
<accession>A0A0J1BDW1</accession>
<evidence type="ECO:0000256" key="1">
    <source>
        <dbReference type="SAM" id="MobiDB-lite"/>
    </source>
</evidence>
<sequence>MALSMSAPRGHFPSRSYDMSRVPPATITPRTRRISNRRLGTGLPSGGPTLLATLTPLCPPTPRRSRISNPAPDTRPLSPHSPNTPYLSEWDLEPEDDRAARRRTISLPTHGRKANPALAPEVPSAKWRPWASIDAQAFPHILDAVIANADYRLLLALRGVSRGWRARVDAMLFEHVALVTPAAGPRQVDRGVHFRLRLALRKRRAIDAVLVTPREPLRLLPCLPGRVPTHVAAIRVLDTYDYTAAQSTLFDAIANAEEDIAAQSGTDALVRSSHGLTVSRSASLLNGSFPAPPPAVHAPTAVHYLPAVGLNRVTIGVDVGTSRVILRFVPAFISPFVTECDTWLIESTGPCEIVFVFDPRAFERAPCVHDLRYNLASGLAESFELLETVGVPLPRVTLVGLDELTEQWRPPYESGDVAFVQRFVAERVADAAASRVSGITMAAWEARRGADTVLERAPLPYAPLQDDDE</sequence>
<gene>
    <name evidence="2" type="ORF">CC85DRAFT_58743</name>
</gene>
<evidence type="ECO:0000313" key="2">
    <source>
        <dbReference type="EMBL" id="KLT46264.1"/>
    </source>
</evidence>
<dbReference type="Proteomes" id="UP000053611">
    <property type="component" value="Unassembled WGS sequence"/>
</dbReference>
<name>A0A0J1BDW1_9TREE</name>
<dbReference type="RefSeq" id="XP_018282755.1">
    <property type="nucleotide sequence ID" value="XM_018427276.1"/>
</dbReference>
<proteinExistence type="predicted"/>
<organism evidence="2 3">
    <name type="scientific">Cutaneotrichosporon oleaginosum</name>
    <dbReference type="NCBI Taxonomy" id="879819"/>
    <lineage>
        <taxon>Eukaryota</taxon>
        <taxon>Fungi</taxon>
        <taxon>Dikarya</taxon>
        <taxon>Basidiomycota</taxon>
        <taxon>Agaricomycotina</taxon>
        <taxon>Tremellomycetes</taxon>
        <taxon>Trichosporonales</taxon>
        <taxon>Trichosporonaceae</taxon>
        <taxon>Cutaneotrichosporon</taxon>
    </lineage>
</organism>
<feature type="region of interest" description="Disordered" evidence="1">
    <location>
        <begin position="37"/>
        <end position="94"/>
    </location>
</feature>
<reference evidence="2 3" key="1">
    <citation type="submission" date="2015-03" db="EMBL/GenBank/DDBJ databases">
        <title>Genomics and transcriptomics of the oil-accumulating basidiomycete yeast T. oleaginosus allow insights into substrate utilization and the diverse evolutionary trajectories of mating systems in fungi.</title>
        <authorList>
            <consortium name="DOE Joint Genome Institute"/>
            <person name="Kourist R."/>
            <person name="Kracht O."/>
            <person name="Bracharz F."/>
            <person name="Lipzen A."/>
            <person name="Nolan M."/>
            <person name="Ohm R."/>
            <person name="Grigoriev I."/>
            <person name="Sun S."/>
            <person name="Heitman J."/>
            <person name="Bruck T."/>
            <person name="Nowrousian M."/>
        </authorList>
    </citation>
    <scope>NUCLEOTIDE SEQUENCE [LARGE SCALE GENOMIC DNA]</scope>
    <source>
        <strain evidence="2 3">IBC0246</strain>
    </source>
</reference>
<evidence type="ECO:0000313" key="3">
    <source>
        <dbReference type="Proteomes" id="UP000053611"/>
    </source>
</evidence>
<dbReference type="EMBL" id="KQ087178">
    <property type="protein sequence ID" value="KLT46264.1"/>
    <property type="molecule type" value="Genomic_DNA"/>
</dbReference>
<keyword evidence="3" id="KW-1185">Reference proteome</keyword>